<dbReference type="Proteomes" id="UP000500882">
    <property type="component" value="Chromosome"/>
</dbReference>
<dbReference type="GO" id="GO:0005975">
    <property type="term" value="P:carbohydrate metabolic process"/>
    <property type="evidence" value="ECO:0007669"/>
    <property type="project" value="InterPro"/>
</dbReference>
<dbReference type="AlphaFoldDB" id="A0A139JVT6"/>
<organism evidence="1 2">
    <name type="scientific">Bacteroides thetaiotaomicron</name>
    <dbReference type="NCBI Taxonomy" id="818"/>
    <lineage>
        <taxon>Bacteria</taxon>
        <taxon>Pseudomonadati</taxon>
        <taxon>Bacteroidota</taxon>
        <taxon>Bacteroidia</taxon>
        <taxon>Bacteroidales</taxon>
        <taxon>Bacteroidaceae</taxon>
        <taxon>Bacteroides</taxon>
    </lineage>
</organism>
<gene>
    <name evidence="1" type="ORF">BatF92_15180</name>
</gene>
<dbReference type="EMBL" id="AP022660">
    <property type="protein sequence ID" value="BCA49576.1"/>
    <property type="molecule type" value="Genomic_DNA"/>
</dbReference>
<name>A0A139JVT6_BACT4</name>
<accession>A0A139JVT6</accession>
<evidence type="ECO:0000313" key="2">
    <source>
        <dbReference type="Proteomes" id="UP000500882"/>
    </source>
</evidence>
<dbReference type="SUPFAM" id="SSF48208">
    <property type="entry name" value="Six-hairpin glycosidases"/>
    <property type="match status" value="1"/>
</dbReference>
<proteinExistence type="predicted"/>
<evidence type="ECO:0000313" key="1">
    <source>
        <dbReference type="EMBL" id="BCA49576.1"/>
    </source>
</evidence>
<protein>
    <submittedName>
        <fullName evidence="1">Uncharacterized protein</fullName>
    </submittedName>
</protein>
<sequence>MDLDLSKRSKPCFKKNRTMSMGKVKNPFLKVCGIGLLTVICISVKAQKVNFTVNSKTGAIQSMNIDNDKQNMNWLIATDGSQYPWIKENYGWGLGYFTEVRRNQKNKLFWNLPASIKQDGREVTYRVGDICILVERSMKGEDLIEEYTFRNDGTEEILLSDIGIYTPFNDNYPGAQACINMRANAHIWEGDNAAYVNATRMGGYAPHLGLVLREGEIKSYEISERDRNKGNSHTRGIISLNLPDMKLMPGDEQVFSWYIFSHKGGDDFRQKLLERESVWVSCNKYVFEKGETALVKISGGQMVKDCILKKNDVTIPMKKQGTAWYAEVVMDQLGEVRFDILYGAGKKTHANCLVISNVNDLIKKRVEFIVANQQMKSSNTRRDAYMVYDNEKNEIYLNNTHNCNPVDRDEGAERVGMGVLLAKYYQLHPVAEVKASLLRYASFLRNRLQDADYKTFSSVDQKGRNRAYNYVWVADFYFQMYKITNDKQYAKHGYMTLRSMFKQFGHGFYAIGIPVRLGLQTLKNADMQREYQELENDYIAVGDTFLKNGLNYPASEVNYEQAIVAPSVMFLLQLYMETGRQKYLDGAKIQMPVLEAFNGKQPSYHLNEIAVRHWDGYWFGKREMWGDTFPHYWSTLSGAAFYLYSQCTGDHSYKERAENIVRNNLCLFFEDGKASCAYIYPNKVNGVKGGFYDPYANDQDWALVYYLLVQNGIY</sequence>
<reference evidence="1 2" key="1">
    <citation type="submission" date="2020-02" db="EMBL/GenBank/DDBJ databases">
        <title>Whole-genome sequencing and comparative analysis of the genomes of Bacteroides thetaiotaomicron and Escherichia coli isolated from a healthy resident in Vietnam.</title>
        <authorList>
            <person name="Mohsin M."/>
            <person name="Tanaka K."/>
            <person name="Kawahara R."/>
            <person name="Kondo S."/>
            <person name="Noguchi H."/>
            <person name="Motooka D."/>
            <person name="Nakamura S."/>
            <person name="Khong D.T."/>
            <person name="Nguyen T.N."/>
            <person name="Tran H.T."/>
            <person name="Yamamoto Y."/>
        </authorList>
    </citation>
    <scope>NUCLEOTIDE SEQUENCE [LARGE SCALE GENOMIC DNA]</scope>
    <source>
        <strain evidence="1 2">F9-2</strain>
    </source>
</reference>
<dbReference type="InterPro" id="IPR008928">
    <property type="entry name" value="6-hairpin_glycosidase_sf"/>
</dbReference>